<dbReference type="AlphaFoldDB" id="A0A7Z2T7D5"/>
<dbReference type="NCBIfam" id="NF006560">
    <property type="entry name" value="PRK09061.1"/>
    <property type="match status" value="1"/>
</dbReference>
<sequence>MRLISYIFAANAVSAEDVTIYDVVIEQGRVIDPASGTNEVMNIGIVDGSIVTLNNDKLVGEKVIDAQDKVVAPGFIDLHSHTPFSFGESLQLRDGVTTPLDLEAGAYPVTDYGMFIRDKARANYGASVGFYAARIKVIEDRDQSYIVTEQGAHPFAGPAFTQQATPEQIEELKQHLIDGINQGGIGIGLPLDYMTEAISDEELNMVFKLAKDLNVPLFAHIRRGVNGDIGPLNDVLKLSQKYGTALHLCHINANAMGNIGNWLAAIDEANEKGANVTVEAFPYTAGSTSISADVFGRDWQEIFDISYGDVQWAATGEFLTKETFEQKHREEPGGMVIHHYMKEEWLETALTYPGMIVSSDAMPTLNANVKANPNGAGSFTRLLTHYVRDTKLLSLEQAIAMSSYYPARLIEEAAPAFKRKGRIQEGADADLLVFDLDNLSSNAAYMDPFAPATGWDYILVNGVVVLDGDKLTKERPGQFILSTHP</sequence>
<dbReference type="InterPro" id="IPR032466">
    <property type="entry name" value="Metal_Hydrolase"/>
</dbReference>
<dbReference type="SUPFAM" id="SSF51556">
    <property type="entry name" value="Metallo-dependent hydrolases"/>
    <property type="match status" value="1"/>
</dbReference>
<evidence type="ECO:0000313" key="3">
    <source>
        <dbReference type="Proteomes" id="UP000464262"/>
    </source>
</evidence>
<evidence type="ECO:0000313" key="2">
    <source>
        <dbReference type="EMBL" id="QIA65588.1"/>
    </source>
</evidence>
<dbReference type="Gene3D" id="3.20.20.140">
    <property type="entry name" value="Metal-dependent hydrolases"/>
    <property type="match status" value="1"/>
</dbReference>
<gene>
    <name evidence="2" type="ORF">GT360_18835</name>
</gene>
<dbReference type="InterPro" id="IPR011059">
    <property type="entry name" value="Metal-dep_hydrolase_composite"/>
</dbReference>
<dbReference type="EMBL" id="CP047476">
    <property type="protein sequence ID" value="QIA65588.1"/>
    <property type="molecule type" value="Genomic_DNA"/>
</dbReference>
<dbReference type="PANTHER" id="PTHR11647">
    <property type="entry name" value="HYDRANTOINASE/DIHYDROPYRIMIDINASE FAMILY MEMBER"/>
    <property type="match status" value="1"/>
</dbReference>
<dbReference type="SUPFAM" id="SSF51338">
    <property type="entry name" value="Composite domain of metallo-dependent hydrolases"/>
    <property type="match status" value="1"/>
</dbReference>
<keyword evidence="2" id="KW-0378">Hydrolase</keyword>
<dbReference type="InterPro" id="IPR023100">
    <property type="entry name" value="D-aminoacylase_insert_dom_sf"/>
</dbReference>
<proteinExistence type="predicted"/>
<organism evidence="2 3">
    <name type="scientific">Vibrio astriarenae</name>
    <dbReference type="NCBI Taxonomy" id="1481923"/>
    <lineage>
        <taxon>Bacteria</taxon>
        <taxon>Pseudomonadati</taxon>
        <taxon>Pseudomonadota</taxon>
        <taxon>Gammaproteobacteria</taxon>
        <taxon>Vibrionales</taxon>
        <taxon>Vibrionaceae</taxon>
        <taxon>Vibrio</taxon>
    </lineage>
</organism>
<name>A0A7Z2T7D5_9VIBR</name>
<dbReference type="Gene3D" id="2.30.40.10">
    <property type="entry name" value="Urease, subunit C, domain 1"/>
    <property type="match status" value="1"/>
</dbReference>
<keyword evidence="3" id="KW-1185">Reference proteome</keyword>
<dbReference type="InterPro" id="IPR013108">
    <property type="entry name" value="Amidohydro_3"/>
</dbReference>
<dbReference type="RefSeq" id="WP_164650488.1">
    <property type="nucleotide sequence ID" value="NZ_CP047476.1"/>
</dbReference>
<feature type="domain" description="Amidohydrolase 3" evidence="1">
    <location>
        <begin position="376"/>
        <end position="447"/>
    </location>
</feature>
<dbReference type="PANTHER" id="PTHR11647:SF1">
    <property type="entry name" value="COLLAPSIN RESPONSE MEDIATOR PROTEIN"/>
    <property type="match status" value="1"/>
</dbReference>
<reference evidence="2 3" key="1">
    <citation type="submission" date="2020-01" db="EMBL/GenBank/DDBJ databases">
        <title>Whole genome and functional gene identification of agarase of Vibrio HN897.</title>
        <authorList>
            <person name="Liu Y."/>
            <person name="Zhao Z."/>
        </authorList>
    </citation>
    <scope>NUCLEOTIDE SEQUENCE [LARGE SCALE GENOMIC DNA]</scope>
    <source>
        <strain evidence="2 3">HN897</strain>
    </source>
</reference>
<dbReference type="KEGG" id="vas:GT360_18835"/>
<dbReference type="Gene3D" id="3.30.1490.130">
    <property type="entry name" value="D-aminoacylase. Domain 3"/>
    <property type="match status" value="1"/>
</dbReference>
<protein>
    <submittedName>
        <fullName evidence="2">Amidohydrolase family protein</fullName>
    </submittedName>
</protein>
<dbReference type="Pfam" id="PF07969">
    <property type="entry name" value="Amidohydro_3"/>
    <property type="match status" value="1"/>
</dbReference>
<dbReference type="InterPro" id="IPR050378">
    <property type="entry name" value="Metallo-dep_Hydrolases_sf"/>
</dbReference>
<evidence type="ECO:0000259" key="1">
    <source>
        <dbReference type="Pfam" id="PF07969"/>
    </source>
</evidence>
<dbReference type="Proteomes" id="UP000464262">
    <property type="component" value="Chromosome 2"/>
</dbReference>
<dbReference type="GO" id="GO:0016811">
    <property type="term" value="F:hydrolase activity, acting on carbon-nitrogen (but not peptide) bonds, in linear amides"/>
    <property type="evidence" value="ECO:0007669"/>
    <property type="project" value="InterPro"/>
</dbReference>
<accession>A0A7Z2T7D5</accession>